<dbReference type="Proteomes" id="UP000178417">
    <property type="component" value="Unassembled WGS sequence"/>
</dbReference>
<accession>A0A1F4SQT3</accession>
<dbReference type="AlphaFoldDB" id="A0A1F4SQT3"/>
<evidence type="ECO:0000313" key="2">
    <source>
        <dbReference type="Proteomes" id="UP000178417"/>
    </source>
</evidence>
<comment type="caution">
    <text evidence="1">The sequence shown here is derived from an EMBL/GenBank/DDBJ whole genome shotgun (WGS) entry which is preliminary data.</text>
</comment>
<protein>
    <recommendedName>
        <fullName evidence="3">FlgD Ig-like domain-containing protein</fullName>
    </recommendedName>
</protein>
<proteinExistence type="predicted"/>
<gene>
    <name evidence="1" type="ORF">A2310_04745</name>
</gene>
<sequence length="394" mass="42681">MKMRLLNLKKLISGYIFIVLFLSVSLLALPLHAQTVYSPFYWVDGKILPPTQESGVSTDKRIVVFYQTTVESGYASDVSGLSGRSGRSGEFMINAMQDNRLKITPGTYKITVIKADDNYGVNPTDMIITGKGYDAAPNLVLVKEAGISSPPEPPTPFTGEAPVIESIRFDDRLYQKNLIGKGYEFIASSKPKIEVKITADDTGIDLSTLAFSVDKGSALENNHTISENDILTKVLGTNGPTEVVYIFNFKDKGETLSDGSHLFEFTAENSVGSTSESSKVSVMSGDTTVIGTPITFPSPILLTEDPKVTLQYELSNDADIDIYIFDITAKVVKKLSFNAGEPGGSSGGSANPNKIDWDLMSDHGYKIGAGIYVWNIVDKNKGKIIGKGKLAIFP</sequence>
<organism evidence="1 2">
    <name type="scientific">candidate division WOR-1 bacterium RIFOXYB2_FULL_37_13</name>
    <dbReference type="NCBI Taxonomy" id="1802579"/>
    <lineage>
        <taxon>Bacteria</taxon>
        <taxon>Bacillati</taxon>
        <taxon>Saganbacteria</taxon>
    </lineage>
</organism>
<reference evidence="1 2" key="1">
    <citation type="journal article" date="2016" name="Nat. Commun.">
        <title>Thousands of microbial genomes shed light on interconnected biogeochemical processes in an aquifer system.</title>
        <authorList>
            <person name="Anantharaman K."/>
            <person name="Brown C.T."/>
            <person name="Hug L.A."/>
            <person name="Sharon I."/>
            <person name="Castelle C.J."/>
            <person name="Probst A.J."/>
            <person name="Thomas B.C."/>
            <person name="Singh A."/>
            <person name="Wilkins M.J."/>
            <person name="Karaoz U."/>
            <person name="Brodie E.L."/>
            <person name="Williams K.H."/>
            <person name="Hubbard S.S."/>
            <person name="Banfield J.F."/>
        </authorList>
    </citation>
    <scope>NUCLEOTIDE SEQUENCE [LARGE SCALE GENOMIC DNA]</scope>
</reference>
<evidence type="ECO:0008006" key="3">
    <source>
        <dbReference type="Google" id="ProtNLM"/>
    </source>
</evidence>
<name>A0A1F4SQT3_UNCSA</name>
<dbReference type="EMBL" id="MEUB01000025">
    <property type="protein sequence ID" value="OGC22779.1"/>
    <property type="molecule type" value="Genomic_DNA"/>
</dbReference>
<dbReference type="Gene3D" id="2.60.40.4070">
    <property type="match status" value="1"/>
</dbReference>
<evidence type="ECO:0000313" key="1">
    <source>
        <dbReference type="EMBL" id="OGC22779.1"/>
    </source>
</evidence>